<proteinExistence type="predicted"/>
<accession>A0AA88UB62</accession>
<dbReference type="Pfam" id="PF03732">
    <property type="entry name" value="Retrotrans_gag"/>
    <property type="match status" value="1"/>
</dbReference>
<evidence type="ECO:0000256" key="1">
    <source>
        <dbReference type="SAM" id="MobiDB-lite"/>
    </source>
</evidence>
<organism evidence="3 4">
    <name type="scientific">Escallonia rubra</name>
    <dbReference type="NCBI Taxonomy" id="112253"/>
    <lineage>
        <taxon>Eukaryota</taxon>
        <taxon>Viridiplantae</taxon>
        <taxon>Streptophyta</taxon>
        <taxon>Embryophyta</taxon>
        <taxon>Tracheophyta</taxon>
        <taxon>Spermatophyta</taxon>
        <taxon>Magnoliopsida</taxon>
        <taxon>eudicotyledons</taxon>
        <taxon>Gunneridae</taxon>
        <taxon>Pentapetalae</taxon>
        <taxon>asterids</taxon>
        <taxon>campanulids</taxon>
        <taxon>Escalloniales</taxon>
        <taxon>Escalloniaceae</taxon>
        <taxon>Escallonia</taxon>
    </lineage>
</organism>
<protein>
    <recommendedName>
        <fullName evidence="2">Retrotransposon gag domain-containing protein</fullName>
    </recommendedName>
</protein>
<feature type="domain" description="Retrotransposon gag" evidence="2">
    <location>
        <begin position="81"/>
        <end position="139"/>
    </location>
</feature>
<dbReference type="EMBL" id="JAVXUO010002180">
    <property type="protein sequence ID" value="KAK2975541.1"/>
    <property type="molecule type" value="Genomic_DNA"/>
</dbReference>
<comment type="caution">
    <text evidence="3">The sequence shown here is derived from an EMBL/GenBank/DDBJ whole genome shotgun (WGS) entry which is preliminary data.</text>
</comment>
<dbReference type="Proteomes" id="UP001187471">
    <property type="component" value="Unassembled WGS sequence"/>
</dbReference>
<keyword evidence="4" id="KW-1185">Reference proteome</keyword>
<reference evidence="3" key="1">
    <citation type="submission" date="2022-12" db="EMBL/GenBank/DDBJ databases">
        <title>Draft genome assemblies for two species of Escallonia (Escalloniales).</title>
        <authorList>
            <person name="Chanderbali A."/>
            <person name="Dervinis C."/>
            <person name="Anghel I."/>
            <person name="Soltis D."/>
            <person name="Soltis P."/>
            <person name="Zapata F."/>
        </authorList>
    </citation>
    <scope>NUCLEOTIDE SEQUENCE</scope>
    <source>
        <strain evidence="3">UCBG92.1500</strain>
        <tissue evidence="3">Leaf</tissue>
    </source>
</reference>
<feature type="region of interest" description="Disordered" evidence="1">
    <location>
        <begin position="1"/>
        <end position="34"/>
    </location>
</feature>
<evidence type="ECO:0000313" key="4">
    <source>
        <dbReference type="Proteomes" id="UP001187471"/>
    </source>
</evidence>
<evidence type="ECO:0000259" key="2">
    <source>
        <dbReference type="Pfam" id="PF03732"/>
    </source>
</evidence>
<evidence type="ECO:0000313" key="3">
    <source>
        <dbReference type="EMBL" id="KAK2975541.1"/>
    </source>
</evidence>
<name>A0AA88UB62_9ASTE</name>
<sequence length="191" mass="22485">MEGEKVKDRTGKRREKEDTTASNERHGPAPWKSKSDMIRVLQRLERYLIMRGKPMVEDGLKDDDGGRERRSHMASISSPLLHEVLSPNVKEAMESDFMRIAQHPNETIMEYEERFAQLSRFASHVVQDESHRARKFREGCALRQGDICLFWKTLHMHKWWMGRNVWNAFMMNNSPSEKTRGRKGTVMKRIL</sequence>
<dbReference type="AlphaFoldDB" id="A0AA88UB62"/>
<dbReference type="InterPro" id="IPR005162">
    <property type="entry name" value="Retrotrans_gag_dom"/>
</dbReference>
<gene>
    <name evidence="3" type="ORF">RJ640_007808</name>
</gene>